<dbReference type="InterPro" id="IPR035965">
    <property type="entry name" value="PAS-like_dom_sf"/>
</dbReference>
<dbReference type="InterPro" id="IPR000014">
    <property type="entry name" value="PAS"/>
</dbReference>
<reference evidence="10" key="1">
    <citation type="submission" date="2023-05" db="EMBL/GenBank/DDBJ databases">
        <authorList>
            <person name="Zhang X."/>
        </authorList>
    </citation>
    <scope>NUCLEOTIDE SEQUENCE</scope>
    <source>
        <strain evidence="10">BD1B2-1</strain>
    </source>
</reference>
<dbReference type="RefSeq" id="WP_314519720.1">
    <property type="nucleotide sequence ID" value="NZ_JASJOU010000025.1"/>
</dbReference>
<dbReference type="CDD" id="cd00130">
    <property type="entry name" value="PAS"/>
    <property type="match status" value="2"/>
</dbReference>
<evidence type="ECO:0000259" key="8">
    <source>
        <dbReference type="Pfam" id="PF08447"/>
    </source>
</evidence>
<dbReference type="InterPro" id="IPR029016">
    <property type="entry name" value="GAF-like_dom_sf"/>
</dbReference>
<evidence type="ECO:0000256" key="4">
    <source>
        <dbReference type="ARBA" id="ARBA00022679"/>
    </source>
</evidence>
<dbReference type="Gene3D" id="3.30.450.20">
    <property type="entry name" value="PAS domain"/>
    <property type="match status" value="2"/>
</dbReference>
<proteinExistence type="predicted"/>
<feature type="transmembrane region" description="Helical" evidence="7">
    <location>
        <begin position="201"/>
        <end position="223"/>
    </location>
</feature>
<evidence type="ECO:0000259" key="9">
    <source>
        <dbReference type="Pfam" id="PF13185"/>
    </source>
</evidence>
<dbReference type="GO" id="GO:0004673">
    <property type="term" value="F:protein histidine kinase activity"/>
    <property type="evidence" value="ECO:0007669"/>
    <property type="project" value="UniProtKB-EC"/>
</dbReference>
<keyword evidence="7" id="KW-1133">Transmembrane helix</keyword>
<feature type="transmembrane region" description="Helical" evidence="7">
    <location>
        <begin position="14"/>
        <end position="33"/>
    </location>
</feature>
<dbReference type="AlphaFoldDB" id="A0AAE3UJC6"/>
<keyword evidence="7" id="KW-0472">Membrane</keyword>
<feature type="domain" description="PAS fold-3" evidence="8">
    <location>
        <begin position="564"/>
        <end position="653"/>
    </location>
</feature>
<name>A0AAE3UJC6_9BACT</name>
<comment type="catalytic activity">
    <reaction evidence="1">
        <text>ATP + protein L-histidine = ADP + protein N-phospho-L-histidine.</text>
        <dbReference type="EC" id="2.7.13.3"/>
    </reaction>
</comment>
<keyword evidence="3" id="KW-0597">Phosphoprotein</keyword>
<evidence type="ECO:0000256" key="3">
    <source>
        <dbReference type="ARBA" id="ARBA00022553"/>
    </source>
</evidence>
<dbReference type="SUPFAM" id="SSF55785">
    <property type="entry name" value="PYP-like sensor domain (PAS domain)"/>
    <property type="match status" value="2"/>
</dbReference>
<dbReference type="NCBIfam" id="TIGR00229">
    <property type="entry name" value="sensory_box"/>
    <property type="match status" value="1"/>
</dbReference>
<gene>
    <name evidence="10" type="ORF">QNI22_38730</name>
</gene>
<evidence type="ECO:0000313" key="10">
    <source>
        <dbReference type="EMBL" id="MDJ1506641.1"/>
    </source>
</evidence>
<keyword evidence="6" id="KW-0175">Coiled coil</keyword>
<keyword evidence="5" id="KW-0418">Kinase</keyword>
<dbReference type="InterPro" id="IPR052162">
    <property type="entry name" value="Sensor_kinase/Photoreceptor"/>
</dbReference>
<evidence type="ECO:0000256" key="2">
    <source>
        <dbReference type="ARBA" id="ARBA00012438"/>
    </source>
</evidence>
<dbReference type="InterPro" id="IPR001610">
    <property type="entry name" value="PAC"/>
</dbReference>
<accession>A0AAE3UJC6</accession>
<evidence type="ECO:0000313" key="11">
    <source>
        <dbReference type="Proteomes" id="UP001232063"/>
    </source>
</evidence>
<dbReference type="PANTHER" id="PTHR43304:SF1">
    <property type="entry name" value="PAC DOMAIN-CONTAINING PROTEIN"/>
    <property type="match status" value="1"/>
</dbReference>
<evidence type="ECO:0000256" key="1">
    <source>
        <dbReference type="ARBA" id="ARBA00000085"/>
    </source>
</evidence>
<feature type="domain" description="GAF" evidence="9">
    <location>
        <begin position="340"/>
        <end position="474"/>
    </location>
</feature>
<dbReference type="SUPFAM" id="SSF55781">
    <property type="entry name" value="GAF domain-like"/>
    <property type="match status" value="1"/>
</dbReference>
<keyword evidence="11" id="KW-1185">Reference proteome</keyword>
<evidence type="ECO:0000256" key="6">
    <source>
        <dbReference type="SAM" id="Coils"/>
    </source>
</evidence>
<comment type="caution">
    <text evidence="10">The sequence shown here is derived from an EMBL/GenBank/DDBJ whole genome shotgun (WGS) entry which is preliminary data.</text>
</comment>
<dbReference type="InterPro" id="IPR003018">
    <property type="entry name" value="GAF"/>
</dbReference>
<dbReference type="PANTHER" id="PTHR43304">
    <property type="entry name" value="PHYTOCHROME-LIKE PROTEIN CPH1"/>
    <property type="match status" value="1"/>
</dbReference>
<evidence type="ECO:0000256" key="5">
    <source>
        <dbReference type="ARBA" id="ARBA00022777"/>
    </source>
</evidence>
<feature type="coiled-coil region" evidence="6">
    <location>
        <begin position="486"/>
        <end position="534"/>
    </location>
</feature>
<dbReference type="SMART" id="SM00086">
    <property type="entry name" value="PAC"/>
    <property type="match status" value="2"/>
</dbReference>
<dbReference type="Gene3D" id="6.10.340.10">
    <property type="match status" value="1"/>
</dbReference>
<dbReference type="EC" id="2.7.13.3" evidence="2"/>
<keyword evidence="7" id="KW-0812">Transmembrane</keyword>
<dbReference type="Gene3D" id="3.30.450.40">
    <property type="match status" value="1"/>
</dbReference>
<evidence type="ECO:0000256" key="7">
    <source>
        <dbReference type="SAM" id="Phobius"/>
    </source>
</evidence>
<protein>
    <recommendedName>
        <fullName evidence="2">histidine kinase</fullName>
        <ecNumber evidence="2">2.7.13.3</ecNumber>
    </recommendedName>
</protein>
<dbReference type="Pfam" id="PF08447">
    <property type="entry name" value="PAS_3"/>
    <property type="match status" value="2"/>
</dbReference>
<feature type="domain" description="PAS fold-3" evidence="8">
    <location>
        <begin position="686"/>
        <end position="771"/>
    </location>
</feature>
<dbReference type="EMBL" id="JASJOU010000025">
    <property type="protein sequence ID" value="MDJ1506641.1"/>
    <property type="molecule type" value="Genomic_DNA"/>
</dbReference>
<dbReference type="Pfam" id="PF13185">
    <property type="entry name" value="GAF_2"/>
    <property type="match status" value="1"/>
</dbReference>
<dbReference type="InterPro" id="IPR013655">
    <property type="entry name" value="PAS_fold_3"/>
</dbReference>
<dbReference type="Proteomes" id="UP001232063">
    <property type="component" value="Unassembled WGS sequence"/>
</dbReference>
<organism evidence="10 11">
    <name type="scientific">Xanthocytophaga agilis</name>
    <dbReference type="NCBI Taxonomy" id="3048010"/>
    <lineage>
        <taxon>Bacteria</taxon>
        <taxon>Pseudomonadati</taxon>
        <taxon>Bacteroidota</taxon>
        <taxon>Cytophagia</taxon>
        <taxon>Cytophagales</taxon>
        <taxon>Rhodocytophagaceae</taxon>
        <taxon>Xanthocytophaga</taxon>
    </lineage>
</organism>
<sequence length="780" mass="89190">MREFLQRFTVARRLSITLFITLFFFCVIGMLLYHMSVRNQQLRQHIISYGSFSRDISEIRGMYNSMRGDFGFAFIISSETDPVNSVKLVDWFTSRNQSLVRFIQRLKGYTDLPVNLLQQRDSFLISLEHFQQLNQSKFDQVLSVTAADSSTTNFIELKSFLFDQYTTSFQELTDQSNKLELALSRQNEILIKDADHKSKQILLLSAIFIVLSIVGIVFFFRIITQSIVQPVHNAKDCLQRLSLGEIPSIHMVHGKDEISDMLRALLVLLDNQKRLVRFTEAVAQENFGVEADMFGGNGPVVASLIRMRNSLEESAVQNANKNWYNEGISKLSLILRKKEEDLNQMAFSVLRFLVKYVGANQGSFFIINSSDSEQELVSVATYAYDRQKFGHTRIQWGEGLLGAACLEKQMIYMTEIPQGYTQITSGLGEATPSCLIILPLLYENQVEGAIELALFETLNEHQVNFLNDASNVIASELNGVRTNLKIRLLLQQTQQQTEELKATEEEIRQNMEELSSTQDEMSRQQKQNNELLQRFDLAAKTTTEGLWDMRVPANLEFTDETHFEWTDNFRRMLGYVSVSDFPNKLGSWSNLLHPDDKERTLTAFSAHLLDFTGKTPYDIKYQVKTRTADYRWFRAVGNTLRDETGKPLRVAGTLIDIQEQVDLLGLSAAIDSTLATVEISHEGIILSANQNFLNLLDYQLNEIRGCHHSSLIESEYSRSLNYSEFWESLKKGISQVGKLVRITHSGEEKWISVVYSPVFDFQGKLVKVIAFSPMLHSFEN</sequence>
<keyword evidence="4" id="KW-0808">Transferase</keyword>